<name>A0A0V0GYU3_SOLCH</name>
<organism evidence="1">
    <name type="scientific">Solanum chacoense</name>
    <name type="common">Chaco potato</name>
    <dbReference type="NCBI Taxonomy" id="4108"/>
    <lineage>
        <taxon>Eukaryota</taxon>
        <taxon>Viridiplantae</taxon>
        <taxon>Streptophyta</taxon>
        <taxon>Embryophyta</taxon>
        <taxon>Tracheophyta</taxon>
        <taxon>Spermatophyta</taxon>
        <taxon>Magnoliopsida</taxon>
        <taxon>eudicotyledons</taxon>
        <taxon>Gunneridae</taxon>
        <taxon>Pentapetalae</taxon>
        <taxon>asterids</taxon>
        <taxon>lamiids</taxon>
        <taxon>Solanales</taxon>
        <taxon>Solanaceae</taxon>
        <taxon>Solanoideae</taxon>
        <taxon>Solaneae</taxon>
        <taxon>Solanum</taxon>
    </lineage>
</organism>
<dbReference type="EMBL" id="GEDG01028301">
    <property type="protein sequence ID" value="JAP13278.1"/>
    <property type="molecule type" value="Transcribed_RNA"/>
</dbReference>
<dbReference type="AlphaFoldDB" id="A0A0V0GYU3"/>
<proteinExistence type="predicted"/>
<accession>A0A0V0GYU3</accession>
<sequence length="118" mass="12958">MLNVCPHHMQTNEVLAHTFFEGLDYNAHALLNSAAGGHALSRTTEEFFDLLDKLSEGNQGYEGEMSRTTTQKAAGIFDVDQATAINVKLDAMQHNMALHFKQMALNQAPVNVVQQAAN</sequence>
<reference evidence="1" key="1">
    <citation type="submission" date="2015-12" db="EMBL/GenBank/DDBJ databases">
        <title>Gene expression during late stages of embryo sac development: a critical building block for successful pollen-pistil interactions.</title>
        <authorList>
            <person name="Liu Y."/>
            <person name="Joly V."/>
            <person name="Sabar M."/>
            <person name="Matton D.P."/>
        </authorList>
    </citation>
    <scope>NUCLEOTIDE SEQUENCE</scope>
</reference>
<protein>
    <submittedName>
        <fullName evidence="1">Putative ovule protein</fullName>
    </submittedName>
</protein>
<evidence type="ECO:0000313" key="1">
    <source>
        <dbReference type="EMBL" id="JAP13278.1"/>
    </source>
</evidence>